<evidence type="ECO:0000256" key="2">
    <source>
        <dbReference type="ARBA" id="ARBA00022475"/>
    </source>
</evidence>
<feature type="transmembrane region" description="Helical" evidence="6">
    <location>
        <begin position="60"/>
        <end position="83"/>
    </location>
</feature>
<evidence type="ECO:0000256" key="5">
    <source>
        <dbReference type="ARBA" id="ARBA00023136"/>
    </source>
</evidence>
<gene>
    <name evidence="7" type="ORF">Acor_08600</name>
</gene>
<feature type="transmembrane region" description="Helical" evidence="6">
    <location>
        <begin position="33"/>
        <end position="54"/>
    </location>
</feature>
<protein>
    <recommendedName>
        <fullName evidence="9">Hydrogenase-4 component E</fullName>
    </recommendedName>
</protein>
<comment type="subcellular location">
    <subcellularLocation>
        <location evidence="1">Cell membrane</location>
        <topology evidence="1">Multi-pass membrane protein</topology>
    </subcellularLocation>
</comment>
<organism evidence="7 8">
    <name type="scientific">Acrocarpospora corrugata</name>
    <dbReference type="NCBI Taxonomy" id="35763"/>
    <lineage>
        <taxon>Bacteria</taxon>
        <taxon>Bacillati</taxon>
        <taxon>Actinomycetota</taxon>
        <taxon>Actinomycetes</taxon>
        <taxon>Streptosporangiales</taxon>
        <taxon>Streptosporangiaceae</taxon>
        <taxon>Acrocarpospora</taxon>
    </lineage>
</organism>
<evidence type="ECO:0000256" key="1">
    <source>
        <dbReference type="ARBA" id="ARBA00004651"/>
    </source>
</evidence>
<evidence type="ECO:0000313" key="8">
    <source>
        <dbReference type="Proteomes" id="UP000334990"/>
    </source>
</evidence>
<dbReference type="PANTHER" id="PTHR38601">
    <property type="entry name" value="HYDROGENASE-4 COMPONENT E"/>
    <property type="match status" value="1"/>
</dbReference>
<keyword evidence="2" id="KW-1003">Cell membrane</keyword>
<keyword evidence="8" id="KW-1185">Reference proteome</keyword>
<evidence type="ECO:0008006" key="9">
    <source>
        <dbReference type="Google" id="ProtNLM"/>
    </source>
</evidence>
<proteinExistence type="predicted"/>
<dbReference type="InterPro" id="IPR038730">
    <property type="entry name" value="HyfE-like"/>
</dbReference>
<keyword evidence="5 6" id="KW-0472">Membrane</keyword>
<feature type="transmembrane region" description="Helical" evidence="6">
    <location>
        <begin position="6"/>
        <end position="26"/>
    </location>
</feature>
<dbReference type="Proteomes" id="UP000334990">
    <property type="component" value="Unassembled WGS sequence"/>
</dbReference>
<dbReference type="EMBL" id="BLAD01000037">
    <property type="protein sequence ID" value="GER98796.1"/>
    <property type="molecule type" value="Genomic_DNA"/>
</dbReference>
<dbReference type="AlphaFoldDB" id="A0A5M3VPT1"/>
<evidence type="ECO:0000256" key="3">
    <source>
        <dbReference type="ARBA" id="ARBA00022692"/>
    </source>
</evidence>
<sequence>MTEAIYVQLLYLACGAFLLTGVLVLWRRDLSAIIRLFALQGLALGALILVLAAYQRDLALALVGVGVGGLRAGLLPYVMRRALAAAGAHRETRPLVNAATSLLVAAVLAMLAYAISRPLTQLAPGPTIRAVPVALTVLLVGFFVLVTRRRALSQVVGFLLMDNAITATAFLTTSGVPLVVELGVSLDVLLAVLVLYTLTDRIRASFGGTDLDELRELHD</sequence>
<feature type="transmembrane region" description="Helical" evidence="6">
    <location>
        <begin position="95"/>
        <end position="115"/>
    </location>
</feature>
<name>A0A5M3VPT1_9ACTN</name>
<feature type="transmembrane region" description="Helical" evidence="6">
    <location>
        <begin position="155"/>
        <end position="172"/>
    </location>
</feature>
<evidence type="ECO:0000256" key="4">
    <source>
        <dbReference type="ARBA" id="ARBA00022989"/>
    </source>
</evidence>
<feature type="transmembrane region" description="Helical" evidence="6">
    <location>
        <begin position="178"/>
        <end position="198"/>
    </location>
</feature>
<reference evidence="7 8" key="1">
    <citation type="submission" date="2019-10" db="EMBL/GenBank/DDBJ databases">
        <title>Whole genome shotgun sequence of Acrocarpospora corrugata NBRC 13972.</title>
        <authorList>
            <person name="Ichikawa N."/>
            <person name="Kimura A."/>
            <person name="Kitahashi Y."/>
            <person name="Komaki H."/>
            <person name="Oguchi A."/>
        </authorList>
    </citation>
    <scope>NUCLEOTIDE SEQUENCE [LARGE SCALE GENOMIC DNA]</scope>
    <source>
        <strain evidence="7 8">NBRC 13972</strain>
    </source>
</reference>
<keyword evidence="4 6" id="KW-1133">Transmembrane helix</keyword>
<dbReference type="OrthoDB" id="4833173at2"/>
<feature type="transmembrane region" description="Helical" evidence="6">
    <location>
        <begin position="127"/>
        <end position="146"/>
    </location>
</feature>
<dbReference type="PANTHER" id="PTHR38601:SF1">
    <property type="entry name" value="HYDROGENASE-4 COMPONENT E"/>
    <property type="match status" value="1"/>
</dbReference>
<evidence type="ECO:0000313" key="7">
    <source>
        <dbReference type="EMBL" id="GER98796.1"/>
    </source>
</evidence>
<dbReference type="GO" id="GO:0005886">
    <property type="term" value="C:plasma membrane"/>
    <property type="evidence" value="ECO:0007669"/>
    <property type="project" value="UniProtKB-SubCell"/>
</dbReference>
<accession>A0A5M3VPT1</accession>
<evidence type="ECO:0000256" key="6">
    <source>
        <dbReference type="SAM" id="Phobius"/>
    </source>
</evidence>
<comment type="caution">
    <text evidence="7">The sequence shown here is derived from an EMBL/GenBank/DDBJ whole genome shotgun (WGS) entry which is preliminary data.</text>
</comment>
<dbReference type="RefSeq" id="WP_155335275.1">
    <property type="nucleotide sequence ID" value="NZ_BAAABN010000078.1"/>
</dbReference>
<keyword evidence="3 6" id="KW-0812">Transmembrane</keyword>